<reference evidence="1" key="1">
    <citation type="submission" date="2012-05" db="EMBL/GenBank/DDBJ databases">
        <authorList>
            <person name="Krishnakumar V."/>
            <person name="Cheung F."/>
            <person name="Xiao Y."/>
            <person name="Chan A."/>
            <person name="Moskal W.A."/>
            <person name="Town C.D."/>
        </authorList>
    </citation>
    <scope>NUCLEOTIDE SEQUENCE</scope>
</reference>
<dbReference type="EMBL" id="BT146540">
    <property type="protein sequence ID" value="AFK46334.1"/>
    <property type="molecule type" value="mRNA"/>
</dbReference>
<name>I3T1E2_LOTJA</name>
<protein>
    <submittedName>
        <fullName evidence="1">Uncharacterized protein</fullName>
    </submittedName>
</protein>
<accession>I3T1E2</accession>
<evidence type="ECO:0000313" key="1">
    <source>
        <dbReference type="EMBL" id="AFK46334.1"/>
    </source>
</evidence>
<organism evidence="1">
    <name type="scientific">Lotus japonicus</name>
    <name type="common">Lotus corniculatus var. japonicus</name>
    <dbReference type="NCBI Taxonomy" id="34305"/>
    <lineage>
        <taxon>Eukaryota</taxon>
        <taxon>Viridiplantae</taxon>
        <taxon>Streptophyta</taxon>
        <taxon>Embryophyta</taxon>
        <taxon>Tracheophyta</taxon>
        <taxon>Spermatophyta</taxon>
        <taxon>Magnoliopsida</taxon>
        <taxon>eudicotyledons</taxon>
        <taxon>Gunneridae</taxon>
        <taxon>Pentapetalae</taxon>
        <taxon>rosids</taxon>
        <taxon>fabids</taxon>
        <taxon>Fabales</taxon>
        <taxon>Fabaceae</taxon>
        <taxon>Papilionoideae</taxon>
        <taxon>50 kb inversion clade</taxon>
        <taxon>NPAAA clade</taxon>
        <taxon>Hologalegina</taxon>
        <taxon>robinioid clade</taxon>
        <taxon>Loteae</taxon>
        <taxon>Lotus</taxon>
    </lineage>
</organism>
<dbReference type="AlphaFoldDB" id="I3T1E2"/>
<proteinExistence type="evidence at transcript level"/>
<sequence length="50" mass="5479">MCKVHRFAGSTLIGKGCYHSSSNGIDIFQATHNLMSDEVTVVPDNKLRLS</sequence>